<dbReference type="NCBIfam" id="NF040722">
    <property type="entry name" value="MfnD_Meth"/>
    <property type="match status" value="1"/>
</dbReference>
<evidence type="ECO:0000313" key="4">
    <source>
        <dbReference type="EMBL" id="EHP85891.1"/>
    </source>
</evidence>
<dbReference type="EMBL" id="AGJL01000029">
    <property type="protein sequence ID" value="EHP85891.1"/>
    <property type="molecule type" value="Genomic_DNA"/>
</dbReference>
<keyword evidence="5" id="KW-1185">Reference proteome</keyword>
<dbReference type="PROSITE" id="PS50975">
    <property type="entry name" value="ATP_GRASP"/>
    <property type="match status" value="1"/>
</dbReference>
<dbReference type="PIRSF" id="PIRSF016766">
    <property type="entry name" value="UCP016766_ATPgrasp"/>
    <property type="match status" value="1"/>
</dbReference>
<dbReference type="InterPro" id="IPR003806">
    <property type="entry name" value="ATP-grasp_PylC-type"/>
</dbReference>
<evidence type="ECO:0000256" key="2">
    <source>
        <dbReference type="PROSITE-ProRule" id="PRU00409"/>
    </source>
</evidence>
<dbReference type="InterPro" id="IPR040803">
    <property type="entry name" value="MfnD_preATP-grasp"/>
</dbReference>
<accession>H1KZJ8</accession>
<dbReference type="Proteomes" id="UP000003706">
    <property type="component" value="Unassembled WGS sequence"/>
</dbReference>
<dbReference type="Gene3D" id="3.30.470.20">
    <property type="entry name" value="ATP-grasp fold, B domain"/>
    <property type="match status" value="1"/>
</dbReference>
<gene>
    <name evidence="4" type="ORF">MetfoDRAFT_1221</name>
</gene>
<dbReference type="GO" id="GO:0046872">
    <property type="term" value="F:metal ion binding"/>
    <property type="evidence" value="ECO:0007669"/>
    <property type="project" value="InterPro"/>
</dbReference>
<dbReference type="STRING" id="647171.MetfoDRAFT_1221"/>
<proteinExistence type="predicted"/>
<dbReference type="Gene3D" id="3.40.50.11770">
    <property type="match status" value="1"/>
</dbReference>
<evidence type="ECO:0000313" key="5">
    <source>
        <dbReference type="Proteomes" id="UP000003706"/>
    </source>
</evidence>
<dbReference type="InterPro" id="IPR053510">
    <property type="entry name" value="Tyramine-Glutamate_Synthase"/>
</dbReference>
<comment type="caution">
    <text evidence="4">The sequence shown here is derived from an EMBL/GenBank/DDBJ whole genome shotgun (WGS) entry which is preliminary data.</text>
</comment>
<feature type="domain" description="ATP-grasp" evidence="3">
    <location>
        <begin position="210"/>
        <end position="273"/>
    </location>
</feature>
<dbReference type="OrthoDB" id="133985at2157"/>
<keyword evidence="2" id="KW-0547">Nucleotide-binding</keyword>
<dbReference type="Pfam" id="PF18301">
    <property type="entry name" value="preATP-grasp_3"/>
    <property type="match status" value="1"/>
</dbReference>
<dbReference type="Gene3D" id="2.30.36.100">
    <property type="match status" value="1"/>
</dbReference>
<protein>
    <recommendedName>
        <fullName evidence="3">ATP-grasp domain-containing protein</fullName>
    </recommendedName>
</protein>
<evidence type="ECO:0000259" key="3">
    <source>
        <dbReference type="PROSITE" id="PS50975"/>
    </source>
</evidence>
<sequence length="297" mass="33479">MIFLYEFAVGGSEDIPKDILCEGKAMFDTLLDQFLEFEEVITLIDERFFGEYKGRENLYIETMKGGDDLTKKIENMLEVSDAALIIAPEDDGVLYNLTKLVENSGVLNLGSSSEAIRIAGDKYLTYESIKNSVKTPRTMPLKKYLIKRRDGCGGEHFIYDENYIIQEFVEGDPYSVSLIVGKKIHPISLNKQYINTNGYCGGETNINHPLKDEIFKECIKAVKKIDGLNGYVGVDVIVGDEIYIIEINPRITTSIYGIKTNPSLAKLLVDNAYGKELEFKVGKGKRFIKKDGEMLFK</sequence>
<dbReference type="RefSeq" id="WP_007044653.1">
    <property type="nucleotide sequence ID" value="NZ_AGJL01000029.1"/>
</dbReference>
<dbReference type="GO" id="GO:0005524">
    <property type="term" value="F:ATP binding"/>
    <property type="evidence" value="ECO:0007669"/>
    <property type="project" value="UniProtKB-UniRule"/>
</dbReference>
<dbReference type="Pfam" id="PF02655">
    <property type="entry name" value="ATP-grasp_3"/>
    <property type="match status" value="1"/>
</dbReference>
<dbReference type="AlphaFoldDB" id="H1KZJ8"/>
<dbReference type="PROSITE" id="PS00867">
    <property type="entry name" value="CPSASE_2"/>
    <property type="match status" value="1"/>
</dbReference>
<dbReference type="InterPro" id="IPR005479">
    <property type="entry name" value="CPAse_ATP-bd"/>
</dbReference>
<keyword evidence="2" id="KW-0067">ATP-binding</keyword>
<dbReference type="PATRIC" id="fig|647171.4.peg.1199"/>
<name>H1KZJ8_9EURY</name>
<organism evidence="4 5">
    <name type="scientific">Methanotorris formicicus Mc-S-70</name>
    <dbReference type="NCBI Taxonomy" id="647171"/>
    <lineage>
        <taxon>Archaea</taxon>
        <taxon>Methanobacteriati</taxon>
        <taxon>Methanobacteriota</taxon>
        <taxon>Methanomada group</taxon>
        <taxon>Methanococci</taxon>
        <taxon>Methanococcales</taxon>
        <taxon>Methanocaldococcaceae</taxon>
        <taxon>Methanotorris</taxon>
    </lineage>
</organism>
<reference evidence="4 5" key="1">
    <citation type="submission" date="2011-09" db="EMBL/GenBank/DDBJ databases">
        <title>The draft genome of Methanotorris formicicus Mc-S-70.</title>
        <authorList>
            <consortium name="US DOE Joint Genome Institute (JGI-PGF)"/>
            <person name="Lucas S."/>
            <person name="Han J."/>
            <person name="Lapidus A."/>
            <person name="Cheng J.-F."/>
            <person name="Goodwin L."/>
            <person name="Pitluck S."/>
            <person name="Peters L."/>
            <person name="Land M.L."/>
            <person name="Hauser L."/>
            <person name="Sieprawska-Lupa M."/>
            <person name="Takai K."/>
            <person name="Miyazaki J."/>
            <person name="Whitman W."/>
            <person name="Woyke T.J."/>
        </authorList>
    </citation>
    <scope>NUCLEOTIDE SEQUENCE [LARGE SCALE GENOMIC DNA]</scope>
    <source>
        <strain evidence="4 5">Mc-S-70</strain>
    </source>
</reference>
<dbReference type="InterPro" id="IPR024710">
    <property type="entry name" value="MfnD"/>
</dbReference>
<comment type="cofactor">
    <cofactor evidence="1">
        <name>Mn(2+)</name>
        <dbReference type="ChEBI" id="CHEBI:29035"/>
    </cofactor>
</comment>
<evidence type="ECO:0000256" key="1">
    <source>
        <dbReference type="ARBA" id="ARBA00001936"/>
    </source>
</evidence>
<dbReference type="SUPFAM" id="SSF56059">
    <property type="entry name" value="Glutathione synthetase ATP-binding domain-like"/>
    <property type="match status" value="1"/>
</dbReference>
<dbReference type="InterPro" id="IPR011761">
    <property type="entry name" value="ATP-grasp"/>
</dbReference>